<sequence length="472" mass="52810">MGYVKGLFCVFEHDNYFLWNPSIRKSISLPKPGITKKTHGTLVDYPGFGFDSRSNDFKVVRVIVLCGSDQPEEVILVQVYSLNAGLWKMNPGAGDSYPLGYGIGYSRNFTTCLEGALHWVAEARGDRKDKVVLLFHLSDEVFKTIALPFDIATPRFDIRTSEFGGFLSLLCEDNIDRTNKSCSIWIMKEYGVDDSWYKYVKIDLTGGISRVIGVRKNGHILLEGTTPRPWGLLSYDPRNKEIKELGINGTIGHFHVDTYEENLILLNKTDVLVSTMGGSRKRKDSIQSQTEAHTLATEVQRLTEMVEGKIKVVGEMVAKVGDQKAAEIRAKLQSYSLPFSSKDLQGDEEINLTQLVATSQDSVANDNDVVEKFSQGRVLGMGQSFKRKHLNGGTSADQGICYEDCLRNEDLEILRKALLLESTPSSRNISVEIKLGFKSLISGLAKYWRPVARIWASLIDVLVGDRRFKVFA</sequence>
<evidence type="ECO:0000313" key="2">
    <source>
        <dbReference type="Proteomes" id="UP000828048"/>
    </source>
</evidence>
<dbReference type="EMBL" id="CM037152">
    <property type="protein sequence ID" value="KAH7834916.1"/>
    <property type="molecule type" value="Genomic_DNA"/>
</dbReference>
<proteinExistence type="predicted"/>
<evidence type="ECO:0000313" key="1">
    <source>
        <dbReference type="EMBL" id="KAH7834916.1"/>
    </source>
</evidence>
<comment type="caution">
    <text evidence="1">The sequence shown here is derived from an EMBL/GenBank/DDBJ whole genome shotgun (WGS) entry which is preliminary data.</text>
</comment>
<keyword evidence="2" id="KW-1185">Reference proteome</keyword>
<accession>A0ACB7X2D1</accession>
<dbReference type="Proteomes" id="UP000828048">
    <property type="component" value="Chromosome 2"/>
</dbReference>
<organism evidence="1 2">
    <name type="scientific">Vaccinium darrowii</name>
    <dbReference type="NCBI Taxonomy" id="229202"/>
    <lineage>
        <taxon>Eukaryota</taxon>
        <taxon>Viridiplantae</taxon>
        <taxon>Streptophyta</taxon>
        <taxon>Embryophyta</taxon>
        <taxon>Tracheophyta</taxon>
        <taxon>Spermatophyta</taxon>
        <taxon>Magnoliopsida</taxon>
        <taxon>eudicotyledons</taxon>
        <taxon>Gunneridae</taxon>
        <taxon>Pentapetalae</taxon>
        <taxon>asterids</taxon>
        <taxon>Ericales</taxon>
        <taxon>Ericaceae</taxon>
        <taxon>Vaccinioideae</taxon>
        <taxon>Vaccinieae</taxon>
        <taxon>Vaccinium</taxon>
    </lineage>
</organism>
<gene>
    <name evidence="1" type="ORF">Vadar_020914</name>
</gene>
<reference evidence="1 2" key="1">
    <citation type="journal article" date="2021" name="Hortic Res">
        <title>High-quality reference genome and annotation aids understanding of berry development for evergreen blueberry (Vaccinium darrowii).</title>
        <authorList>
            <person name="Yu J."/>
            <person name="Hulse-Kemp A.M."/>
            <person name="Babiker E."/>
            <person name="Staton M."/>
        </authorList>
    </citation>
    <scope>NUCLEOTIDE SEQUENCE [LARGE SCALE GENOMIC DNA]</scope>
    <source>
        <strain evidence="2">cv. NJ 8807/NJ 8810</strain>
        <tissue evidence="1">Young leaf</tissue>
    </source>
</reference>
<protein>
    <submittedName>
        <fullName evidence="1">Uncharacterized protein</fullName>
    </submittedName>
</protein>
<name>A0ACB7X2D1_9ERIC</name>